<evidence type="ECO:0000256" key="1">
    <source>
        <dbReference type="ARBA" id="ARBA00022741"/>
    </source>
</evidence>
<proteinExistence type="predicted"/>
<dbReference type="PROSITE" id="PS51883">
    <property type="entry name" value="OBG"/>
    <property type="match status" value="1"/>
</dbReference>
<feature type="compositionally biased region" description="Gly residues" evidence="3">
    <location>
        <begin position="46"/>
        <end position="60"/>
    </location>
</feature>
<accession>A0ABI7WGQ7</accession>
<dbReference type="InterPro" id="IPR045086">
    <property type="entry name" value="OBG_GTPase"/>
</dbReference>
<evidence type="ECO:0000313" key="7">
    <source>
        <dbReference type="Proteomes" id="UP000823872"/>
    </source>
</evidence>
<dbReference type="SUPFAM" id="SSF82051">
    <property type="entry name" value="Obg GTP-binding protein N-terminal domain"/>
    <property type="match status" value="1"/>
</dbReference>
<evidence type="ECO:0000313" key="6">
    <source>
        <dbReference type="Ensembl" id="ENSFCTP00005009491.1"/>
    </source>
</evidence>
<dbReference type="NCBIfam" id="TIGR00231">
    <property type="entry name" value="small_GTP"/>
    <property type="match status" value="1"/>
</dbReference>
<dbReference type="InterPro" id="IPR031167">
    <property type="entry name" value="G_OBG"/>
</dbReference>
<dbReference type="InterPro" id="IPR006169">
    <property type="entry name" value="GTP1_OBG_dom"/>
</dbReference>
<dbReference type="Pfam" id="PF01018">
    <property type="entry name" value="GTP1_OBG"/>
    <property type="match status" value="1"/>
</dbReference>
<dbReference type="Gene3D" id="2.70.210.12">
    <property type="entry name" value="GTP1/OBG domain"/>
    <property type="match status" value="1"/>
</dbReference>
<evidence type="ECO:0000259" key="4">
    <source>
        <dbReference type="PROSITE" id="PS51710"/>
    </source>
</evidence>
<keyword evidence="2" id="KW-0342">GTP-binding</keyword>
<dbReference type="Gene3D" id="3.40.50.300">
    <property type="entry name" value="P-loop containing nucleotide triphosphate hydrolases"/>
    <property type="match status" value="1"/>
</dbReference>
<evidence type="ECO:0000256" key="2">
    <source>
        <dbReference type="ARBA" id="ARBA00023134"/>
    </source>
</evidence>
<dbReference type="InterPro" id="IPR027417">
    <property type="entry name" value="P-loop_NTPase"/>
</dbReference>
<reference evidence="6 7" key="1">
    <citation type="submission" date="2021-02" db="EMBL/GenBank/DDBJ databases">
        <title>Safari Cat Assemblies.</title>
        <authorList>
            <person name="Bredemeyer K.R."/>
            <person name="Murphy W.J."/>
        </authorList>
    </citation>
    <scope>NUCLEOTIDE SEQUENCE [LARGE SCALE GENOMIC DNA]</scope>
</reference>
<evidence type="ECO:0000259" key="5">
    <source>
        <dbReference type="PROSITE" id="PS51883"/>
    </source>
</evidence>
<organism evidence="6 7">
    <name type="scientific">Felis catus</name>
    <name type="common">Cat</name>
    <name type="synonym">Felis silvestris catus</name>
    <dbReference type="NCBI Taxonomy" id="9685"/>
    <lineage>
        <taxon>Eukaryota</taxon>
        <taxon>Metazoa</taxon>
        <taxon>Chordata</taxon>
        <taxon>Craniata</taxon>
        <taxon>Vertebrata</taxon>
        <taxon>Euteleostomi</taxon>
        <taxon>Mammalia</taxon>
        <taxon>Eutheria</taxon>
        <taxon>Laurasiatheria</taxon>
        <taxon>Carnivora</taxon>
        <taxon>Feliformia</taxon>
        <taxon>Felidae</taxon>
        <taxon>Felinae</taxon>
        <taxon>Felis</taxon>
    </lineage>
</organism>
<dbReference type="PRINTS" id="PR00326">
    <property type="entry name" value="GTP1OBG"/>
</dbReference>
<dbReference type="CDD" id="cd01898">
    <property type="entry name" value="Obg"/>
    <property type="match status" value="1"/>
</dbReference>
<keyword evidence="1" id="KW-0547">Nucleotide-binding</keyword>
<dbReference type="SUPFAM" id="SSF52540">
    <property type="entry name" value="P-loop containing nucleoside triphosphate hydrolases"/>
    <property type="match status" value="1"/>
</dbReference>
<protein>
    <submittedName>
        <fullName evidence="6">Mitochondrial ribosome associated GTPase 2</fullName>
    </submittedName>
</protein>
<dbReference type="InterPro" id="IPR036726">
    <property type="entry name" value="GTP1_OBG_dom_sf"/>
</dbReference>
<dbReference type="PROSITE" id="PS51710">
    <property type="entry name" value="G_OBG"/>
    <property type="match status" value="1"/>
</dbReference>
<name>A0ABI7WGQ7_FELCA</name>
<dbReference type="PANTHER" id="PTHR11702:SF31">
    <property type="entry name" value="MITOCHONDRIAL RIBOSOME-ASSOCIATED GTPASE 2"/>
    <property type="match status" value="1"/>
</dbReference>
<feature type="region of interest" description="Disordered" evidence="3">
    <location>
        <begin position="1"/>
        <end position="76"/>
    </location>
</feature>
<gene>
    <name evidence="6" type="primary">MTG2</name>
</gene>
<dbReference type="InterPro" id="IPR006073">
    <property type="entry name" value="GTP-bd"/>
</dbReference>
<reference evidence="6" key="2">
    <citation type="submission" date="2025-08" db="UniProtKB">
        <authorList>
            <consortium name="Ensembl"/>
        </authorList>
    </citation>
    <scope>IDENTIFICATION</scope>
    <source>
        <strain evidence="6">breed Abyssinian</strain>
    </source>
</reference>
<feature type="domain" description="OBG-type G" evidence="4">
    <location>
        <begin position="397"/>
        <end position="562"/>
    </location>
</feature>
<feature type="region of interest" description="Disordered" evidence="3">
    <location>
        <begin position="173"/>
        <end position="202"/>
    </location>
</feature>
<sequence length="578" mass="60384">VLSSAHARWAGPAQAQPAGGGSGPGSDLTARVRAPEVTCPGAVSAGAGGRRGGPGDGGVGTATAGTPCESGLGSRAPPCPSVRVCVTAGDARPRERARALTRPEKHVGARVDGALLQTRLPAPLSRAERSRCDGCLCGPRAGVLPGPGRAAPPRRRRGANVCGDRAVGTPTWSCDGGVASAPGPRGFSGEGAATRTRRERPATSFLDGRESKCLRAGSANSTHALRSHGAFEASLSRTADRVWGRGALDSGRARPAPVARSPQAALGQLCGPLQAPGAPRKETALREEAADQQVKSLSSVLSRYQGFHGQAGGRKNCSGRGGAVLYIRVPVGTLVKEGSEVVADLSCPGAEYVAARGGAGGKGNRFFLANDSRAPVTCTPGQPGQERVLFLELKTVAHAGMVGFPNAGKSSLLRAISNARPAVASYPFTTLKPHVGIVRCDDHQQIAVADIPGIIRGAHRNRGLGSAFLRHIERCRFLLFVVDLSEPEPWTQLEDLKWELEQHEAGLSRRPHVVVANKVDLPEARAAVPRLRARLGPSAVALSAATGENVEALLLRLQELYRQHVATELQRGRQPLRW</sequence>
<feature type="domain" description="Obg" evidence="5">
    <location>
        <begin position="290"/>
        <end position="396"/>
    </location>
</feature>
<evidence type="ECO:0000256" key="3">
    <source>
        <dbReference type="SAM" id="MobiDB-lite"/>
    </source>
</evidence>
<dbReference type="InterPro" id="IPR005225">
    <property type="entry name" value="Small_GTP-bd"/>
</dbReference>
<dbReference type="Pfam" id="PF01926">
    <property type="entry name" value="MMR_HSR1"/>
    <property type="match status" value="1"/>
</dbReference>
<dbReference type="GeneTree" id="ENSGT00940000157379"/>
<keyword evidence="7" id="KW-1185">Reference proteome</keyword>
<dbReference type="Ensembl" id="ENSFCTT00005014317.1">
    <property type="protein sequence ID" value="ENSFCTP00005009491.1"/>
    <property type="gene ID" value="ENSFCTG00005005203.1"/>
</dbReference>
<dbReference type="PANTHER" id="PTHR11702">
    <property type="entry name" value="DEVELOPMENTALLY REGULATED GTP-BINDING PROTEIN-RELATED"/>
    <property type="match status" value="1"/>
</dbReference>
<reference evidence="6" key="3">
    <citation type="submission" date="2025-09" db="UniProtKB">
        <authorList>
            <consortium name="Ensembl"/>
        </authorList>
    </citation>
    <scope>IDENTIFICATION</scope>
    <source>
        <strain evidence="6">breed Abyssinian</strain>
    </source>
</reference>
<dbReference type="Proteomes" id="UP000823872">
    <property type="component" value="Chromosome A3"/>
</dbReference>